<dbReference type="PROSITE" id="PS50977">
    <property type="entry name" value="HTH_TETR_2"/>
    <property type="match status" value="1"/>
</dbReference>
<dbReference type="PRINTS" id="PR00455">
    <property type="entry name" value="HTHTETR"/>
</dbReference>
<sequence>MVDEPRKERADAARNRRAILAATAVLLDEHGAEGITMERVAAAAGVGKGTVFHRFGSRAGLLYELMRERAVALREAVQHGPPPLGPGAPARERLLAYFDAMTLLIADNVELVLAYEAMPAHPERNEMHAFWDAHISALLREVRPDLDEHTVGALLMASLGSEASRRIVQEGGRERLRAGMRELVIGVLDNRP</sequence>
<dbReference type="PANTHER" id="PTHR30055">
    <property type="entry name" value="HTH-TYPE TRANSCRIPTIONAL REGULATOR RUTR"/>
    <property type="match status" value="1"/>
</dbReference>
<dbReference type="Proteomes" id="UP000733379">
    <property type="component" value="Unassembled WGS sequence"/>
</dbReference>
<dbReference type="RefSeq" id="WP_215920946.1">
    <property type="nucleotide sequence ID" value="NZ_JAHKNI010000009.1"/>
</dbReference>
<dbReference type="SUPFAM" id="SSF46689">
    <property type="entry name" value="Homeodomain-like"/>
    <property type="match status" value="1"/>
</dbReference>
<comment type="caution">
    <text evidence="4">The sequence shown here is derived from an EMBL/GenBank/DDBJ whole genome shotgun (WGS) entry which is preliminary data.</text>
</comment>
<dbReference type="Pfam" id="PF00440">
    <property type="entry name" value="TetR_N"/>
    <property type="match status" value="1"/>
</dbReference>
<dbReference type="InterPro" id="IPR001647">
    <property type="entry name" value="HTH_TetR"/>
</dbReference>
<dbReference type="InterPro" id="IPR009057">
    <property type="entry name" value="Homeodomain-like_sf"/>
</dbReference>
<protein>
    <submittedName>
        <fullName evidence="4">TetR/AcrR family transcriptional regulator helix-turn-helix transcriptional regulator</fullName>
    </submittedName>
</protein>
<proteinExistence type="predicted"/>
<accession>A0ABS6B493</accession>
<evidence type="ECO:0000256" key="2">
    <source>
        <dbReference type="PROSITE-ProRule" id="PRU00335"/>
    </source>
</evidence>
<feature type="domain" description="HTH tetR-type" evidence="3">
    <location>
        <begin position="13"/>
        <end position="73"/>
    </location>
</feature>
<keyword evidence="1 2" id="KW-0238">DNA-binding</keyword>
<reference evidence="4 5" key="1">
    <citation type="submission" date="2021-06" db="EMBL/GenBank/DDBJ databases">
        <title>Actinomycetes sequencing.</title>
        <authorList>
            <person name="Shan Q."/>
        </authorList>
    </citation>
    <scope>NUCLEOTIDE SEQUENCE [LARGE SCALE GENOMIC DNA]</scope>
    <source>
        <strain evidence="4 5">NEAU-G5</strain>
    </source>
</reference>
<evidence type="ECO:0000313" key="4">
    <source>
        <dbReference type="EMBL" id="MBU3065135.1"/>
    </source>
</evidence>
<keyword evidence="5" id="KW-1185">Reference proteome</keyword>
<evidence type="ECO:0000259" key="3">
    <source>
        <dbReference type="PROSITE" id="PS50977"/>
    </source>
</evidence>
<dbReference type="Gene3D" id="1.10.357.10">
    <property type="entry name" value="Tetracycline Repressor, domain 2"/>
    <property type="match status" value="1"/>
</dbReference>
<organism evidence="4 5">
    <name type="scientific">Nocardia albiluteola</name>
    <dbReference type="NCBI Taxonomy" id="2842303"/>
    <lineage>
        <taxon>Bacteria</taxon>
        <taxon>Bacillati</taxon>
        <taxon>Actinomycetota</taxon>
        <taxon>Actinomycetes</taxon>
        <taxon>Mycobacteriales</taxon>
        <taxon>Nocardiaceae</taxon>
        <taxon>Nocardia</taxon>
    </lineage>
</organism>
<gene>
    <name evidence="4" type="ORF">KO481_26850</name>
</gene>
<dbReference type="PANTHER" id="PTHR30055:SF209">
    <property type="entry name" value="POSSIBLE TRANSCRIPTIONAL REGULATORY PROTEIN (PROBABLY TETR-FAMILY)"/>
    <property type="match status" value="1"/>
</dbReference>
<feature type="DNA-binding region" description="H-T-H motif" evidence="2">
    <location>
        <begin position="36"/>
        <end position="55"/>
    </location>
</feature>
<evidence type="ECO:0000256" key="1">
    <source>
        <dbReference type="ARBA" id="ARBA00023125"/>
    </source>
</evidence>
<dbReference type="InterPro" id="IPR050109">
    <property type="entry name" value="HTH-type_TetR-like_transc_reg"/>
</dbReference>
<dbReference type="EMBL" id="JAHKNI010000009">
    <property type="protein sequence ID" value="MBU3065135.1"/>
    <property type="molecule type" value="Genomic_DNA"/>
</dbReference>
<name>A0ABS6B493_9NOCA</name>
<evidence type="ECO:0000313" key="5">
    <source>
        <dbReference type="Proteomes" id="UP000733379"/>
    </source>
</evidence>